<dbReference type="InterPro" id="IPR036390">
    <property type="entry name" value="WH_DNA-bd_sf"/>
</dbReference>
<dbReference type="InterPro" id="IPR036388">
    <property type="entry name" value="WH-like_DNA-bd_sf"/>
</dbReference>
<dbReference type="Pfam" id="PF12802">
    <property type="entry name" value="MarR_2"/>
    <property type="match status" value="1"/>
</dbReference>
<name>A0A837DAK9_9PSEU</name>
<reference evidence="5 6" key="1">
    <citation type="submission" date="2014-10" db="EMBL/GenBank/DDBJ databases">
        <title>Genome sequence of Micropolyspora internatus JCM3315.</title>
        <authorList>
            <person name="Shin S.-K."/>
            <person name="Yi H."/>
        </authorList>
    </citation>
    <scope>NUCLEOTIDE SEQUENCE [LARGE SCALE GENOMIC DNA]</scope>
    <source>
        <strain evidence="5 6">JCM 3315</strain>
    </source>
</reference>
<dbReference type="EMBL" id="JRZE01000003">
    <property type="protein sequence ID" value="KHF44432.1"/>
    <property type="molecule type" value="Genomic_DNA"/>
</dbReference>
<evidence type="ECO:0000256" key="3">
    <source>
        <dbReference type="ARBA" id="ARBA00023163"/>
    </source>
</evidence>
<dbReference type="InterPro" id="IPR000835">
    <property type="entry name" value="HTH_MarR-typ"/>
</dbReference>
<sequence length="169" mass="19079">MSARPQSPREPGETTDEAVRVYIEKLALTLTEMGIQRTAARVFAALTVSDSGTMTAAELAGTLSISPAAVSGAVRYLEQLGLVSKERKPGERRDHYRLYDDLWFASFFKHDRTLRMWRDVTVEGVDAVGPDTPAGRRLTEMADFLDFLLAEIPVLFDRWHRERARRAHT</sequence>
<dbReference type="PANTHER" id="PTHR38465:SF2">
    <property type="entry name" value="HTH-TYPE TRANSCRIPTIONAL REGULATOR MMPR5"/>
    <property type="match status" value="1"/>
</dbReference>
<dbReference type="GO" id="GO:0003700">
    <property type="term" value="F:DNA-binding transcription factor activity"/>
    <property type="evidence" value="ECO:0007669"/>
    <property type="project" value="InterPro"/>
</dbReference>
<keyword evidence="1" id="KW-0805">Transcription regulation</keyword>
<evidence type="ECO:0000256" key="1">
    <source>
        <dbReference type="ARBA" id="ARBA00023015"/>
    </source>
</evidence>
<dbReference type="Gene3D" id="1.10.287.160">
    <property type="entry name" value="HR1 repeat"/>
    <property type="match status" value="1"/>
</dbReference>
<dbReference type="Proteomes" id="UP000030848">
    <property type="component" value="Unassembled WGS sequence"/>
</dbReference>
<dbReference type="AlphaFoldDB" id="A0A837DAK9"/>
<dbReference type="InterPro" id="IPR011991">
    <property type="entry name" value="ArsR-like_HTH"/>
</dbReference>
<dbReference type="Gene3D" id="1.10.10.10">
    <property type="entry name" value="Winged helix-like DNA-binding domain superfamily/Winged helix DNA-binding domain"/>
    <property type="match status" value="1"/>
</dbReference>
<dbReference type="RefSeq" id="WP_015787953.1">
    <property type="nucleotide sequence ID" value="NZ_DAHVQW010000109.1"/>
</dbReference>
<keyword evidence="2" id="KW-0238">DNA-binding</keyword>
<dbReference type="InterPro" id="IPR052362">
    <property type="entry name" value="HTH-GbsR_regulator"/>
</dbReference>
<accession>A0A837DAK9</accession>
<evidence type="ECO:0000259" key="4">
    <source>
        <dbReference type="Pfam" id="PF12802"/>
    </source>
</evidence>
<dbReference type="OrthoDB" id="67158at2"/>
<protein>
    <submittedName>
        <fullName evidence="5">MarR family transcripitonal regulator</fullName>
    </submittedName>
</protein>
<feature type="domain" description="HTH marR-type" evidence="4">
    <location>
        <begin position="34"/>
        <end position="93"/>
    </location>
</feature>
<dbReference type="PANTHER" id="PTHR38465">
    <property type="entry name" value="HTH-TYPE TRANSCRIPTIONAL REGULATOR MJ1563-RELATED"/>
    <property type="match status" value="1"/>
</dbReference>
<proteinExistence type="predicted"/>
<evidence type="ECO:0000313" key="5">
    <source>
        <dbReference type="EMBL" id="KHF44432.1"/>
    </source>
</evidence>
<evidence type="ECO:0000256" key="2">
    <source>
        <dbReference type="ARBA" id="ARBA00023125"/>
    </source>
</evidence>
<dbReference type="GO" id="GO:0003677">
    <property type="term" value="F:DNA binding"/>
    <property type="evidence" value="ECO:0007669"/>
    <property type="project" value="UniProtKB-KW"/>
</dbReference>
<dbReference type="SUPFAM" id="SSF46785">
    <property type="entry name" value="Winged helix' DNA-binding domain"/>
    <property type="match status" value="1"/>
</dbReference>
<dbReference type="OMA" id="TLAFFEF"/>
<gene>
    <name evidence="5" type="ORF">MINT15_13140</name>
</gene>
<dbReference type="CDD" id="cd00090">
    <property type="entry name" value="HTH_ARSR"/>
    <property type="match status" value="1"/>
</dbReference>
<evidence type="ECO:0000313" key="6">
    <source>
        <dbReference type="Proteomes" id="UP000030848"/>
    </source>
</evidence>
<comment type="caution">
    <text evidence="5">The sequence shown here is derived from an EMBL/GenBank/DDBJ whole genome shotgun (WGS) entry which is preliminary data.</text>
</comment>
<keyword evidence="3" id="KW-0804">Transcription</keyword>
<organism evidence="5 6">
    <name type="scientific">Saccharomonospora viridis</name>
    <dbReference type="NCBI Taxonomy" id="1852"/>
    <lineage>
        <taxon>Bacteria</taxon>
        <taxon>Bacillati</taxon>
        <taxon>Actinomycetota</taxon>
        <taxon>Actinomycetes</taxon>
        <taxon>Pseudonocardiales</taxon>
        <taxon>Pseudonocardiaceae</taxon>
        <taxon>Saccharomonospora</taxon>
    </lineage>
</organism>